<organism evidence="3">
    <name type="scientific">uncultured Caudovirales phage</name>
    <dbReference type="NCBI Taxonomy" id="2100421"/>
    <lineage>
        <taxon>Viruses</taxon>
        <taxon>Duplodnaviria</taxon>
        <taxon>Heunggongvirae</taxon>
        <taxon>Uroviricota</taxon>
        <taxon>Caudoviricetes</taxon>
        <taxon>Peduoviridae</taxon>
        <taxon>Maltschvirus</taxon>
        <taxon>Maltschvirus maltsch</taxon>
    </lineage>
</organism>
<evidence type="ECO:0000313" key="3">
    <source>
        <dbReference type="EMBL" id="CAB4184903.1"/>
    </source>
</evidence>
<comment type="subcellular location">
    <subcellularLocation>
        <location evidence="1">Virion</location>
    </subcellularLocation>
</comment>
<dbReference type="GO" id="GO:0051701">
    <property type="term" value="P:biological process involved in interaction with host"/>
    <property type="evidence" value="ECO:0007669"/>
    <property type="project" value="UniProtKB-ARBA"/>
</dbReference>
<evidence type="ECO:0000256" key="2">
    <source>
        <dbReference type="ARBA" id="ARBA00022844"/>
    </source>
</evidence>
<keyword evidence="2" id="KW-0946">Virion</keyword>
<dbReference type="GO" id="GO:0044423">
    <property type="term" value="C:virion component"/>
    <property type="evidence" value="ECO:0007669"/>
    <property type="project" value="UniProtKB-KW"/>
</dbReference>
<dbReference type="Gene3D" id="2.160.20.10">
    <property type="entry name" value="Single-stranded right-handed beta-helix, Pectin lyase-like"/>
    <property type="match status" value="2"/>
</dbReference>
<dbReference type="InterPro" id="IPR012334">
    <property type="entry name" value="Pectin_lyas_fold"/>
</dbReference>
<dbReference type="SMART" id="SM00710">
    <property type="entry name" value="PbH1"/>
    <property type="match status" value="6"/>
</dbReference>
<sequence>MLNEKLGENPSILDWNLTYAQQTGTANASAKLQDALDSVVLSGATRGATRALHVPGGVTLRLDDPVSFGGVTLYGDGDQSKIARGATMADGYGVLNVTGPDAAFEDLLIDGNVTTTVGLKYGLTGAGGDFNDDPMHPVLTRNTSIWVRPGAHRVAARRVTFTHSGGYSMLWDAQAGDIRAGLVEGCRFENIRPHLFGVTVGDLRYGAWTGGVFCKSDARTGSPYAVRGFKAKNNHFRRMNGNCIWSHSYDFVTFHEDFQIEGNSFEYIARDAVMVGAVKGGFCKGNTAVWVGFSHLTDSDTPATAYLGGLYAVGFDAAGWVEDVNFEGNTCREFYGGGIDLDGVRNGNVAGNTLSSTQPVAKGIQTGDSNGNGGAFGVKITGNKITGCNASSVTLKDAEHCLCAENLIEARAGGDAPIILYSTIKRTKKTTVTGNKIKWSSAAANVIEDDAGTGTGFDGTTQNRVHGNEIMGPGWEFQPHASSTSLTGMQITSRVGGVTKVSTLSYGQGRMQLQDYPFRVGSGVPAYESMLSAYRTVPNTASGFQDCAEIRVDTNHSGLGIGALLQAVSYGGGDVTGAWALGDNAGSSTVPLAVALRAQCQVFGSGNITSAISIAVMRPAIYSSGAVTTAYGLYFDDFNNAASNWAIYSPGGATSAHVGQMRIGATADDTSGAILQLTGYANASVGYASPGTSYETVKALSGGVRANSLRAEKYIQVGQSSGVPTLTSGDALRAGQLYWDTGTPGLRVYDGSAWVALGAGLSGLTAGRVPYAAGAASLADSANLTWDNTNRKVIIATTSGAAGIDVTGGYIQSAQGLYSPYANYNTIQAPSGGMLARSFRATVYLGVGQNSGAPTMTTADSLAAGVMYWDTSGTPALKVYNGSAWQTPVVSINSLAGPALSVTNGNGGISVSSAGSTISISNAGVLSLTGTTNQVTVSAATGAVTLSLPQSIHTGATPTFSALTVSAAGRALHASTGYIEAVGGFLTNGTAQNIIQAPSGGVMALAIYISNGVGGWNQTIDSSRNHYCAAVKSTAGTDWINSSGAFVGAGVACPANGIGGLAFNPYNGAGYDTGQTLASWQIVTDMRDNAGTIEKKTRIVSFRGGVITAIGAESAWTAI</sequence>
<reference evidence="3" key="1">
    <citation type="submission" date="2020-05" db="EMBL/GenBank/DDBJ databases">
        <authorList>
            <person name="Chiriac C."/>
            <person name="Salcher M."/>
            <person name="Ghai R."/>
            <person name="Kavagutti S V."/>
        </authorList>
    </citation>
    <scope>NUCLEOTIDE SEQUENCE</scope>
</reference>
<evidence type="ECO:0000256" key="1">
    <source>
        <dbReference type="ARBA" id="ARBA00004328"/>
    </source>
</evidence>
<dbReference type="InterPro" id="IPR011050">
    <property type="entry name" value="Pectin_lyase_fold/virulence"/>
</dbReference>
<protein>
    <submittedName>
        <fullName evidence="3">Right handed beta helix region</fullName>
    </submittedName>
</protein>
<dbReference type="EMBL" id="LR797061">
    <property type="protein sequence ID" value="CAB4184903.1"/>
    <property type="molecule type" value="Genomic_DNA"/>
</dbReference>
<proteinExistence type="predicted"/>
<dbReference type="GO" id="GO:0019058">
    <property type="term" value="P:viral life cycle"/>
    <property type="evidence" value="ECO:0007669"/>
    <property type="project" value="UniProtKB-ARBA"/>
</dbReference>
<dbReference type="InterPro" id="IPR006626">
    <property type="entry name" value="PbH1"/>
</dbReference>
<accession>A0A6J5QKL4</accession>
<dbReference type="SUPFAM" id="SSF51126">
    <property type="entry name" value="Pectin lyase-like"/>
    <property type="match status" value="1"/>
</dbReference>
<name>A0A6J5QKL4_9CAUD</name>
<gene>
    <name evidence="3" type="ORF">UFOVP1122_45</name>
</gene>